<dbReference type="InterPro" id="IPR001789">
    <property type="entry name" value="Sig_transdc_resp-reg_receiver"/>
</dbReference>
<dbReference type="InterPro" id="IPR046947">
    <property type="entry name" value="LytR-like"/>
</dbReference>
<reference evidence="9 11" key="2">
    <citation type="submission" date="2013-03" db="EMBL/GenBank/DDBJ databases">
        <title>The Genome Sequence of Enterococcus gilvus ATCC BAA-350 (PacBio/Illumina hybrid assembly).</title>
        <authorList>
            <consortium name="The Broad Institute Genomics Platform"/>
            <consortium name="The Broad Institute Genome Sequencing Center for Infectious Disease"/>
            <person name="Earl A."/>
            <person name="Russ C."/>
            <person name="Gilmore M."/>
            <person name="Surin D."/>
            <person name="Walker B."/>
            <person name="Young S."/>
            <person name="Zeng Q."/>
            <person name="Gargeya S."/>
            <person name="Fitzgerald M."/>
            <person name="Haas B."/>
            <person name="Abouelleil A."/>
            <person name="Allen A.W."/>
            <person name="Alvarado L."/>
            <person name="Arachchi H.M."/>
            <person name="Berlin A.M."/>
            <person name="Chapman S.B."/>
            <person name="Gainer-Dewar J."/>
            <person name="Goldberg J."/>
            <person name="Griggs A."/>
            <person name="Gujja S."/>
            <person name="Hansen M."/>
            <person name="Howarth C."/>
            <person name="Imamovic A."/>
            <person name="Ireland A."/>
            <person name="Larimer J."/>
            <person name="McCowan C."/>
            <person name="Murphy C."/>
            <person name="Pearson M."/>
            <person name="Poon T.W."/>
            <person name="Priest M."/>
            <person name="Roberts A."/>
            <person name="Saif S."/>
            <person name="Shea T."/>
            <person name="Sisk P."/>
            <person name="Sykes S."/>
            <person name="Wortman J."/>
            <person name="Nusbaum C."/>
            <person name="Birren B."/>
        </authorList>
    </citation>
    <scope>NUCLEOTIDE SEQUENCE [LARGE SCALE GENOMIC DNA]</scope>
    <source>
        <strain evidence="9 11">ATCC BAA-350</strain>
    </source>
</reference>
<dbReference type="SMART" id="SM00850">
    <property type="entry name" value="LytTR"/>
    <property type="match status" value="1"/>
</dbReference>
<comment type="caution">
    <text evidence="8">The sequence shown here is derived from an EMBL/GenBank/DDBJ whole genome shotgun (WGS) entry which is preliminary data.</text>
</comment>
<evidence type="ECO:0000313" key="8">
    <source>
        <dbReference type="EMBL" id="EOI54881.1"/>
    </source>
</evidence>
<dbReference type="EMBL" id="ASWH01000001">
    <property type="protein sequence ID" value="EOW81743.1"/>
    <property type="molecule type" value="Genomic_DNA"/>
</dbReference>
<gene>
    <name evidence="9" type="ORF">I592_01042</name>
    <name evidence="8" type="ORF">UKC_02919</name>
</gene>
<protein>
    <recommendedName>
        <fullName evidence="12">Response regulator</fullName>
    </recommendedName>
</protein>
<accession>R2VB86</accession>
<dbReference type="HOGENOM" id="CLU_000445_14_6_9"/>
<evidence type="ECO:0000259" key="7">
    <source>
        <dbReference type="PROSITE" id="PS50930"/>
    </source>
</evidence>
<feature type="domain" description="HTH LytTR-type" evidence="7">
    <location>
        <begin position="145"/>
        <end position="246"/>
    </location>
</feature>
<dbReference type="RefSeq" id="WP_010781285.1">
    <property type="nucleotide sequence ID" value="NZ_ASWH01000001.1"/>
</dbReference>
<dbReference type="PROSITE" id="PS50110">
    <property type="entry name" value="RESPONSE_REGULATORY"/>
    <property type="match status" value="1"/>
</dbReference>
<dbReference type="eggNOG" id="COG3279">
    <property type="taxonomic scope" value="Bacteria"/>
</dbReference>
<dbReference type="Gene3D" id="2.40.50.1020">
    <property type="entry name" value="LytTr DNA-binding domain"/>
    <property type="match status" value="1"/>
</dbReference>
<proteinExistence type="predicted"/>
<evidence type="ECO:0008006" key="12">
    <source>
        <dbReference type="Google" id="ProtNLM"/>
    </source>
</evidence>
<evidence type="ECO:0000256" key="5">
    <source>
        <dbReference type="PROSITE-ProRule" id="PRU00169"/>
    </source>
</evidence>
<evidence type="ECO:0000313" key="11">
    <source>
        <dbReference type="Proteomes" id="UP000014160"/>
    </source>
</evidence>
<dbReference type="Proteomes" id="UP000014160">
    <property type="component" value="Unassembled WGS sequence"/>
</dbReference>
<dbReference type="GO" id="GO:0003677">
    <property type="term" value="F:DNA binding"/>
    <property type="evidence" value="ECO:0007669"/>
    <property type="project" value="InterPro"/>
</dbReference>
<organism evidence="8 10">
    <name type="scientific">Enterococcus gilvus ATCC BAA-350</name>
    <dbReference type="NCBI Taxonomy" id="1158614"/>
    <lineage>
        <taxon>Bacteria</taxon>
        <taxon>Bacillati</taxon>
        <taxon>Bacillota</taxon>
        <taxon>Bacilli</taxon>
        <taxon>Lactobacillales</taxon>
        <taxon>Enterococcaceae</taxon>
        <taxon>Enterococcus</taxon>
    </lineage>
</organism>
<dbReference type="SUPFAM" id="SSF52172">
    <property type="entry name" value="CheY-like"/>
    <property type="match status" value="1"/>
</dbReference>
<evidence type="ECO:0000313" key="10">
    <source>
        <dbReference type="Proteomes" id="UP000013750"/>
    </source>
</evidence>
<dbReference type="PROSITE" id="PS50930">
    <property type="entry name" value="HTH_LYTTR"/>
    <property type="match status" value="1"/>
</dbReference>
<dbReference type="InterPro" id="IPR011006">
    <property type="entry name" value="CheY-like_superfamily"/>
</dbReference>
<dbReference type="PATRIC" id="fig|1158614.3.peg.2907"/>
<feature type="domain" description="Response regulatory" evidence="6">
    <location>
        <begin position="3"/>
        <end position="127"/>
    </location>
</feature>
<keyword evidence="2" id="KW-0902">Two-component regulatory system</keyword>
<comment type="function">
    <text evidence="4">Required for high-level post-exponential phase expression of a series of secreted proteins.</text>
</comment>
<keyword evidence="11" id="KW-1185">Reference proteome</keyword>
<dbReference type="Proteomes" id="UP000013750">
    <property type="component" value="Unassembled WGS sequence"/>
</dbReference>
<evidence type="ECO:0000256" key="4">
    <source>
        <dbReference type="ARBA" id="ARBA00037164"/>
    </source>
</evidence>
<dbReference type="SMART" id="SM00448">
    <property type="entry name" value="REC"/>
    <property type="match status" value="1"/>
</dbReference>
<dbReference type="Pfam" id="PF04397">
    <property type="entry name" value="LytTR"/>
    <property type="match status" value="1"/>
</dbReference>
<keyword evidence="5" id="KW-0597">Phosphoprotein</keyword>
<dbReference type="GO" id="GO:0000156">
    <property type="term" value="F:phosphorelay response regulator activity"/>
    <property type="evidence" value="ECO:0007669"/>
    <property type="project" value="InterPro"/>
</dbReference>
<evidence type="ECO:0000256" key="1">
    <source>
        <dbReference type="ARBA" id="ARBA00022490"/>
    </source>
</evidence>
<keyword evidence="1" id="KW-0963">Cytoplasm</keyword>
<feature type="modified residue" description="4-aspartylphosphate" evidence="5">
    <location>
        <position position="61"/>
    </location>
</feature>
<dbReference type="InterPro" id="IPR007492">
    <property type="entry name" value="LytTR_DNA-bd_dom"/>
</dbReference>
<dbReference type="AlphaFoldDB" id="R2VB86"/>
<evidence type="ECO:0000256" key="2">
    <source>
        <dbReference type="ARBA" id="ARBA00023012"/>
    </source>
</evidence>
<evidence type="ECO:0000256" key="3">
    <source>
        <dbReference type="ARBA" id="ARBA00023159"/>
    </source>
</evidence>
<dbReference type="OrthoDB" id="9809318at2"/>
<dbReference type="EMBL" id="AJDQ01000009">
    <property type="protein sequence ID" value="EOI54881.1"/>
    <property type="molecule type" value="Genomic_DNA"/>
</dbReference>
<dbReference type="Gene3D" id="3.40.50.2300">
    <property type="match status" value="1"/>
</dbReference>
<dbReference type="PANTHER" id="PTHR37299">
    <property type="entry name" value="TRANSCRIPTIONAL REGULATOR-RELATED"/>
    <property type="match status" value="1"/>
</dbReference>
<keyword evidence="3" id="KW-0010">Activator</keyword>
<dbReference type="PANTHER" id="PTHR37299:SF3">
    <property type="entry name" value="STAGE 0 SPORULATION PROTEIN A HOMOLOG"/>
    <property type="match status" value="1"/>
</dbReference>
<dbReference type="Pfam" id="PF00072">
    <property type="entry name" value="Response_reg"/>
    <property type="match status" value="1"/>
</dbReference>
<evidence type="ECO:0000313" key="9">
    <source>
        <dbReference type="EMBL" id="EOW81743.1"/>
    </source>
</evidence>
<reference evidence="8 10" key="1">
    <citation type="submission" date="2013-02" db="EMBL/GenBank/DDBJ databases">
        <title>The Genome Sequence of Enterococcus gilvus ATCC BAA-350.</title>
        <authorList>
            <consortium name="The Broad Institute Genome Sequencing Platform"/>
            <consortium name="The Broad Institute Genome Sequencing Center for Infectious Disease"/>
            <person name="Earl A.M."/>
            <person name="Gilmore M.S."/>
            <person name="Lebreton F."/>
            <person name="Walker B."/>
            <person name="Young S.K."/>
            <person name="Zeng Q."/>
            <person name="Gargeya S."/>
            <person name="Fitzgerald M."/>
            <person name="Haas B."/>
            <person name="Abouelleil A."/>
            <person name="Alvarado L."/>
            <person name="Arachchi H.M."/>
            <person name="Berlin A.M."/>
            <person name="Chapman S.B."/>
            <person name="Dewar J."/>
            <person name="Goldberg J."/>
            <person name="Griggs A."/>
            <person name="Gujja S."/>
            <person name="Hansen M."/>
            <person name="Howarth C."/>
            <person name="Imamovic A."/>
            <person name="Larimer J."/>
            <person name="McCowan C."/>
            <person name="Murphy C."/>
            <person name="Neiman D."/>
            <person name="Pearson M."/>
            <person name="Priest M."/>
            <person name="Roberts A."/>
            <person name="Saif S."/>
            <person name="Shea T."/>
            <person name="Sisk P."/>
            <person name="Sykes S."/>
            <person name="Wortman J."/>
            <person name="Nusbaum C."/>
            <person name="Birren B."/>
        </authorList>
    </citation>
    <scope>NUCLEOTIDE SEQUENCE [LARGE SCALE GENOMIC DNA]</scope>
    <source>
        <strain evidence="8 10">ATCC BAA-350</strain>
    </source>
</reference>
<name>R2VB86_9ENTE</name>
<evidence type="ECO:0000259" key="6">
    <source>
        <dbReference type="PROSITE" id="PS50110"/>
    </source>
</evidence>
<sequence>MLGVFICEDNEVQRKQVTSFIRKYLLIEELDMAIKVSTGDPEEILDYLEQHPDSRGIYFLDVDLKCEMNGIELGAKIREKDLRGKIVFITTHDELLSLTFKYKVEAMDYILKEGDIANVRERIKAALDQAQRHFLEESQKADDFIQLKIGSQIRVFDLQQVMFFETAPTPHKLILHLANSTLEFYGKINDTAELSPSLIKIHKSYVINFKNIQLIDKKKREVTMTNGEKCLLSIRLSKKLEATLKTK</sequence>